<protein>
    <recommendedName>
        <fullName evidence="2">MACPF-like domain-containing protein</fullName>
    </recommendedName>
</protein>
<accession>A0A1Y1ZWM9</accession>
<dbReference type="OrthoDB" id="3866630at2759"/>
<dbReference type="EMBL" id="MCFA01000031">
    <property type="protein sequence ID" value="ORY14656.1"/>
    <property type="molecule type" value="Genomic_DNA"/>
</dbReference>
<comment type="caution">
    <text evidence="3">The sequence shown here is derived from an EMBL/GenBank/DDBJ whole genome shotgun (WGS) entry which is preliminary data.</text>
</comment>
<evidence type="ECO:0000259" key="2">
    <source>
        <dbReference type="Pfam" id="PF22693"/>
    </source>
</evidence>
<name>A0A1Y1ZWM9_9PLEO</name>
<proteinExistence type="predicted"/>
<evidence type="ECO:0000256" key="1">
    <source>
        <dbReference type="SAM" id="MobiDB-lite"/>
    </source>
</evidence>
<dbReference type="Proteomes" id="UP000193144">
    <property type="component" value="Unassembled WGS sequence"/>
</dbReference>
<evidence type="ECO:0000313" key="3">
    <source>
        <dbReference type="EMBL" id="ORY14656.1"/>
    </source>
</evidence>
<feature type="domain" description="MACPF-like" evidence="2">
    <location>
        <begin position="265"/>
        <end position="485"/>
    </location>
</feature>
<feature type="compositionally biased region" description="Basic and acidic residues" evidence="1">
    <location>
        <begin position="543"/>
        <end position="555"/>
    </location>
</feature>
<organism evidence="3 4">
    <name type="scientific">Clohesyomyces aquaticus</name>
    <dbReference type="NCBI Taxonomy" id="1231657"/>
    <lineage>
        <taxon>Eukaryota</taxon>
        <taxon>Fungi</taxon>
        <taxon>Dikarya</taxon>
        <taxon>Ascomycota</taxon>
        <taxon>Pezizomycotina</taxon>
        <taxon>Dothideomycetes</taxon>
        <taxon>Pleosporomycetidae</taxon>
        <taxon>Pleosporales</taxon>
        <taxon>Lindgomycetaceae</taxon>
        <taxon>Clohesyomyces</taxon>
    </lineage>
</organism>
<feature type="region of interest" description="Disordered" evidence="1">
    <location>
        <begin position="539"/>
        <end position="563"/>
    </location>
</feature>
<dbReference type="AlphaFoldDB" id="A0A1Y1ZWM9"/>
<reference evidence="3 4" key="1">
    <citation type="submission" date="2016-07" db="EMBL/GenBank/DDBJ databases">
        <title>Pervasive Adenine N6-methylation of Active Genes in Fungi.</title>
        <authorList>
            <consortium name="DOE Joint Genome Institute"/>
            <person name="Mondo S.J."/>
            <person name="Dannebaum R.O."/>
            <person name="Kuo R.C."/>
            <person name="Labutti K."/>
            <person name="Haridas S."/>
            <person name="Kuo A."/>
            <person name="Salamov A."/>
            <person name="Ahrendt S.R."/>
            <person name="Lipzen A."/>
            <person name="Sullivan W."/>
            <person name="Andreopoulos W.B."/>
            <person name="Clum A."/>
            <person name="Lindquist E."/>
            <person name="Daum C."/>
            <person name="Ramamoorthy G.K."/>
            <person name="Gryganskyi A."/>
            <person name="Culley D."/>
            <person name="Magnuson J.K."/>
            <person name="James T.Y."/>
            <person name="O'Malley M.A."/>
            <person name="Stajich J.E."/>
            <person name="Spatafora J.W."/>
            <person name="Visel A."/>
            <person name="Grigoriev I.V."/>
        </authorList>
    </citation>
    <scope>NUCLEOTIDE SEQUENCE [LARGE SCALE GENOMIC DNA]</scope>
    <source>
        <strain evidence="3 4">CBS 115471</strain>
    </source>
</reference>
<dbReference type="STRING" id="1231657.A0A1Y1ZWM9"/>
<sequence length="590" mass="64296">MAKDEEKKKEEEKKDVQKLEPEAVKKIFGENFQIQFLFKNHISGQDEPKGTSSAAAVIRKKKETGGDPKIKEIILSDVRAVLEKRIDAKWSFCLENRATVSSDTLLTVYLGMVTKNQEVLKSAGGTLSVFSIFLAVEDAMSPAAAKFTPTEKASLDLRKIEGLVTAPGVPPSYKAASWGKEDDWKVDGKPTAPGMLDCVVDFAAADWDKIMMINKTLYGFTVRGTELQIISARQPAFEINDAMKSIKGPHLPEFAEIADTPHIDITEVDNAFQSSLADNAFSARSIETMISGTSPLISANVSAGMRSESMHGRGTNQGGSKREYHATYNFPRVKLFLDRLTLKLTDQCKTSINELKANQTLERLIEFQARYGVIFAQEVTLGGRLQSTKAADAAFSTENNSEKEAFKAAVGAGVSVGSFSTSVKADTETATSRAGESSRSSGISAISYTARGGDTLRCANPASWAGTVAVWRNWRVIQQDEPISLATLIGSMPGFEFVPEITTKILSTAPVSLQNPRMHLNSRKLWIGGEKVPGHTFTIRNGDPGDRVSGPRDEVCVPPDPSTRSYTRPQRLILSFSTKKAVLRTALLAQ</sequence>
<dbReference type="Pfam" id="PF22693">
    <property type="entry name" value="MACPF_1"/>
    <property type="match status" value="1"/>
</dbReference>
<evidence type="ECO:0000313" key="4">
    <source>
        <dbReference type="Proteomes" id="UP000193144"/>
    </source>
</evidence>
<keyword evidence="4" id="KW-1185">Reference proteome</keyword>
<gene>
    <name evidence="3" type="ORF">BCR34DRAFT_645688</name>
</gene>
<dbReference type="InterPro" id="IPR054586">
    <property type="entry name" value="MACPF_1_fungal"/>
</dbReference>